<dbReference type="AlphaFoldDB" id="A0A414KSD1"/>
<protein>
    <submittedName>
        <fullName evidence="2">Murein L,D-transpeptidase catalytic domain family protein</fullName>
    </submittedName>
</protein>
<dbReference type="InterPro" id="IPR032676">
    <property type="entry name" value="YkuD_2"/>
</dbReference>
<evidence type="ECO:0000313" key="2">
    <source>
        <dbReference type="EMBL" id="KAB5279457.1"/>
    </source>
</evidence>
<reference evidence="2 3" key="1">
    <citation type="journal article" date="2019" name="Nat. Med.">
        <title>A library of human gut bacterial isolates paired with longitudinal multiomics data enables mechanistic microbiome research.</title>
        <authorList>
            <person name="Poyet M."/>
            <person name="Groussin M."/>
            <person name="Gibbons S.M."/>
            <person name="Avila-Pacheco J."/>
            <person name="Jiang X."/>
            <person name="Kearney S.M."/>
            <person name="Perrotta A.R."/>
            <person name="Berdy B."/>
            <person name="Zhao S."/>
            <person name="Lieberman T.D."/>
            <person name="Swanson P.K."/>
            <person name="Smith M."/>
            <person name="Roesemann S."/>
            <person name="Alexander J.E."/>
            <person name="Rich S.A."/>
            <person name="Livny J."/>
            <person name="Vlamakis H."/>
            <person name="Clish C."/>
            <person name="Bullock K."/>
            <person name="Deik A."/>
            <person name="Scott J."/>
            <person name="Pierce K.A."/>
            <person name="Xavier R.J."/>
            <person name="Alm E.J."/>
        </authorList>
    </citation>
    <scope>NUCLEOTIDE SEQUENCE [LARGE SCALE GENOMIC DNA]</scope>
    <source>
        <strain evidence="2 3">BIOML-A17</strain>
    </source>
</reference>
<dbReference type="PANTHER" id="PTHR38477:SF1">
    <property type="entry name" value="MUREIN L,D-TRANSPEPTIDASE CATALYTIC DOMAIN FAMILY PROTEIN"/>
    <property type="match status" value="1"/>
</dbReference>
<organism evidence="2 3">
    <name type="scientific">Bacteroides stercoris</name>
    <dbReference type="NCBI Taxonomy" id="46506"/>
    <lineage>
        <taxon>Bacteria</taxon>
        <taxon>Pseudomonadati</taxon>
        <taxon>Bacteroidota</taxon>
        <taxon>Bacteroidia</taxon>
        <taxon>Bacteroidales</taxon>
        <taxon>Bacteroidaceae</taxon>
        <taxon>Bacteroides</taxon>
    </lineage>
</organism>
<dbReference type="EMBL" id="WCLP01000051">
    <property type="protein sequence ID" value="KAB5279457.1"/>
    <property type="molecule type" value="Genomic_DNA"/>
</dbReference>
<accession>A0A414KSD1</accession>
<feature type="signal peptide" evidence="1">
    <location>
        <begin position="1"/>
        <end position="26"/>
    </location>
</feature>
<gene>
    <name evidence="2" type="ORF">F9962_15795</name>
</gene>
<evidence type="ECO:0000256" key="1">
    <source>
        <dbReference type="SAM" id="SignalP"/>
    </source>
</evidence>
<evidence type="ECO:0000313" key="3">
    <source>
        <dbReference type="Proteomes" id="UP000440773"/>
    </source>
</evidence>
<feature type="chain" id="PRO_5030091653" evidence="1">
    <location>
        <begin position="27"/>
        <end position="236"/>
    </location>
</feature>
<dbReference type="PANTHER" id="PTHR38477">
    <property type="entry name" value="HYPOTHETICAL EXPORTED PROTEIN"/>
    <property type="match status" value="1"/>
</dbReference>
<keyword evidence="1" id="KW-0732">Signal</keyword>
<name>A0A414KSD1_BACSE</name>
<dbReference type="RefSeq" id="WP_034536129.1">
    <property type="nucleotide sequence ID" value="NZ_CAXVLE010000012.1"/>
</dbReference>
<dbReference type="Proteomes" id="UP000440773">
    <property type="component" value="Unassembled WGS sequence"/>
</dbReference>
<proteinExistence type="predicted"/>
<sequence length="236" mass="26152">MLRFCLSFLFLFFPCFLFLGNRPATCMTDKPDVSLAAESAACADLYRSMQLEGVVSWKAFRQAVTGYHKIAGRKRDVLTLIDFSRPSTEKRLFVFDMKQRRLLFSSVVSHGKNSGDKYATSFSNEYGSYKSSLGFYLTETTYQGRNGYSLILNGLEKGINDRARERAIVVHGAAYADPSVASRGGRLGRSFGCPAVPQKLSRPIIDAIKGGSVMYIYAEAPDYLAHSSVLKKTTGL</sequence>
<dbReference type="Pfam" id="PF13645">
    <property type="entry name" value="YkuD_2"/>
    <property type="match status" value="1"/>
</dbReference>
<comment type="caution">
    <text evidence="2">The sequence shown here is derived from an EMBL/GenBank/DDBJ whole genome shotgun (WGS) entry which is preliminary data.</text>
</comment>